<evidence type="ECO:0000313" key="15">
    <source>
        <dbReference type="EMBL" id="KEZ90772.1"/>
    </source>
</evidence>
<feature type="transmembrane region" description="Helical" evidence="13">
    <location>
        <begin position="28"/>
        <end position="47"/>
    </location>
</feature>
<dbReference type="SMART" id="SM00388">
    <property type="entry name" value="HisKA"/>
    <property type="match status" value="1"/>
</dbReference>
<keyword evidence="16" id="KW-1185">Reference proteome</keyword>
<evidence type="ECO:0000256" key="7">
    <source>
        <dbReference type="ARBA" id="ARBA00022741"/>
    </source>
</evidence>
<evidence type="ECO:0000256" key="6">
    <source>
        <dbReference type="ARBA" id="ARBA00022692"/>
    </source>
</evidence>
<dbReference type="Pfam" id="PF02518">
    <property type="entry name" value="HATPase_c"/>
    <property type="match status" value="1"/>
</dbReference>
<gene>
    <name evidence="15" type="ORF">IO98_08565</name>
</gene>
<accession>A0A084JP88</accession>
<dbReference type="InterPro" id="IPR005467">
    <property type="entry name" value="His_kinase_dom"/>
</dbReference>
<evidence type="ECO:0000259" key="14">
    <source>
        <dbReference type="PROSITE" id="PS50109"/>
    </source>
</evidence>
<dbReference type="SMART" id="SM00387">
    <property type="entry name" value="HATPase_c"/>
    <property type="match status" value="1"/>
</dbReference>
<dbReference type="PROSITE" id="PS50109">
    <property type="entry name" value="HIS_KIN"/>
    <property type="match status" value="1"/>
</dbReference>
<evidence type="ECO:0000256" key="9">
    <source>
        <dbReference type="ARBA" id="ARBA00022840"/>
    </source>
</evidence>
<dbReference type="PANTHER" id="PTHR45569:SF1">
    <property type="entry name" value="SENSOR PROTEIN KDPD"/>
    <property type="match status" value="1"/>
</dbReference>
<dbReference type="Gene3D" id="1.20.120.620">
    <property type="entry name" value="Backbone structure of the membrane domain of e. Coli histidine kinase receptor kdpd"/>
    <property type="match status" value="1"/>
</dbReference>
<dbReference type="Gene3D" id="3.30.565.10">
    <property type="entry name" value="Histidine kinase-like ATPase, C-terminal domain"/>
    <property type="match status" value="1"/>
</dbReference>
<feature type="domain" description="Histidine kinase" evidence="14">
    <location>
        <begin position="301"/>
        <end position="518"/>
    </location>
</feature>
<dbReference type="GO" id="GO:0042802">
    <property type="term" value="F:identical protein binding"/>
    <property type="evidence" value="ECO:0007669"/>
    <property type="project" value="UniProtKB-ARBA"/>
</dbReference>
<dbReference type="Gene3D" id="1.10.287.130">
    <property type="match status" value="1"/>
</dbReference>
<dbReference type="InterPro" id="IPR052023">
    <property type="entry name" value="Histidine_kinase_KdpD"/>
</dbReference>
<dbReference type="GO" id="GO:0005524">
    <property type="term" value="F:ATP binding"/>
    <property type="evidence" value="ECO:0007669"/>
    <property type="project" value="UniProtKB-KW"/>
</dbReference>
<keyword evidence="8 15" id="KW-0418">Kinase</keyword>
<dbReference type="STRING" id="29354.IO98_08565"/>
<dbReference type="InterPro" id="IPR025201">
    <property type="entry name" value="KdpD_TM"/>
</dbReference>
<evidence type="ECO:0000256" key="13">
    <source>
        <dbReference type="SAM" id="Phobius"/>
    </source>
</evidence>
<dbReference type="CDD" id="cd00082">
    <property type="entry name" value="HisKA"/>
    <property type="match status" value="1"/>
</dbReference>
<evidence type="ECO:0000256" key="4">
    <source>
        <dbReference type="ARBA" id="ARBA00022553"/>
    </source>
</evidence>
<dbReference type="GO" id="GO:0000155">
    <property type="term" value="F:phosphorelay sensor kinase activity"/>
    <property type="evidence" value="ECO:0007669"/>
    <property type="project" value="InterPro"/>
</dbReference>
<dbReference type="AlphaFoldDB" id="A0A084JP88"/>
<dbReference type="GO" id="GO:0005886">
    <property type="term" value="C:plasma membrane"/>
    <property type="evidence" value="ECO:0007669"/>
    <property type="project" value="TreeGrafter"/>
</dbReference>
<comment type="catalytic activity">
    <reaction evidence="1">
        <text>ATP + protein L-histidine = ADP + protein N-phospho-L-histidine.</text>
        <dbReference type="EC" id="2.7.13.3"/>
    </reaction>
</comment>
<keyword evidence="11" id="KW-0902">Two-component regulatory system</keyword>
<evidence type="ECO:0000256" key="10">
    <source>
        <dbReference type="ARBA" id="ARBA00022989"/>
    </source>
</evidence>
<keyword evidence="9" id="KW-0067">ATP-binding</keyword>
<dbReference type="SUPFAM" id="SSF55781">
    <property type="entry name" value="GAF domain-like"/>
    <property type="match status" value="1"/>
</dbReference>
<evidence type="ECO:0000256" key="2">
    <source>
        <dbReference type="ARBA" id="ARBA00004141"/>
    </source>
</evidence>
<feature type="transmembrane region" description="Helical" evidence="13">
    <location>
        <begin position="74"/>
        <end position="93"/>
    </location>
</feature>
<dbReference type="InterPro" id="IPR036097">
    <property type="entry name" value="HisK_dim/P_sf"/>
</dbReference>
<evidence type="ECO:0000256" key="1">
    <source>
        <dbReference type="ARBA" id="ARBA00000085"/>
    </source>
</evidence>
<dbReference type="SUPFAM" id="SSF47384">
    <property type="entry name" value="Homodimeric domain of signal transducing histidine kinase"/>
    <property type="match status" value="1"/>
</dbReference>
<dbReference type="InterPro" id="IPR003661">
    <property type="entry name" value="HisK_dim/P_dom"/>
</dbReference>
<dbReference type="Pfam" id="PF00512">
    <property type="entry name" value="HisKA"/>
    <property type="match status" value="1"/>
</dbReference>
<dbReference type="PRINTS" id="PR00344">
    <property type="entry name" value="BCTRLSENSOR"/>
</dbReference>
<dbReference type="PANTHER" id="PTHR45569">
    <property type="entry name" value="SENSOR PROTEIN KDPD"/>
    <property type="match status" value="1"/>
</dbReference>
<evidence type="ECO:0000313" key="16">
    <source>
        <dbReference type="Proteomes" id="UP000028525"/>
    </source>
</evidence>
<dbReference type="SUPFAM" id="SSF55874">
    <property type="entry name" value="ATPase domain of HSP90 chaperone/DNA topoisomerase II/histidine kinase"/>
    <property type="match status" value="1"/>
</dbReference>
<dbReference type="InterPro" id="IPR004358">
    <property type="entry name" value="Sig_transdc_His_kin-like_C"/>
</dbReference>
<dbReference type="InterPro" id="IPR029016">
    <property type="entry name" value="GAF-like_dom_sf"/>
</dbReference>
<sequence length="522" mass="58246">MKIKSLLTGVHRKEAVKMAENTRDEQRSYVLTIILFIAAATGICWLFRFLRFPETNIVVVYILSVLLTARFTRGYAYGIAATVIATCMFNYFFTEPYFTLSVNDPTYFVTFGIMTVTSIITSALTTKVKQNALEAREKEAEASALYQLTSHLSDAADISDIAAITVKTISDILNCRAACLCFDENGQPEQSFIQQKNSNEQLRRNVDDKEALLLRMENLRTAYDVGAEFYDWPIYGRETMLGILRIPNEAAEQMSDAQLRLLRSMLESAALAMDSFRSAQERIKSREEIAQERYRSNLLRAISHDLRTPLSGIMGTSEMLMGMTDPKDSRYALAEGIYKDADWLHSLVENILGLTRLQDSRLVLNKQMEAVEEVIGVAVMAIGKRAPEREIMVHIPDTVMLVPMDAKLIDQVLVNLLDNAIKHTPPAGEISITVRENIEEGVAVFTVADRGTGIASVDISHIFQMFYTTHGKEADSQRGVGLGLAICESIIKAHVGTISAKNRKNGGAEFTFTLPLEAENHD</sequence>
<dbReference type="FunFam" id="3.30.565.10:FF:000042">
    <property type="entry name" value="Two-component sensor histidine kinase KdpD"/>
    <property type="match status" value="1"/>
</dbReference>
<keyword evidence="5" id="KW-0808">Transferase</keyword>
<feature type="transmembrane region" description="Helical" evidence="13">
    <location>
        <begin position="105"/>
        <end position="126"/>
    </location>
</feature>
<dbReference type="InterPro" id="IPR038318">
    <property type="entry name" value="KdpD_sf"/>
</dbReference>
<organism evidence="15 16">
    <name type="scientific">Lacrimispora celerecrescens</name>
    <dbReference type="NCBI Taxonomy" id="29354"/>
    <lineage>
        <taxon>Bacteria</taxon>
        <taxon>Bacillati</taxon>
        <taxon>Bacillota</taxon>
        <taxon>Clostridia</taxon>
        <taxon>Lachnospirales</taxon>
        <taxon>Lachnospiraceae</taxon>
        <taxon>Lacrimispora</taxon>
    </lineage>
</organism>
<dbReference type="EC" id="2.7.13.3" evidence="3"/>
<name>A0A084JP88_9FIRM</name>
<evidence type="ECO:0000256" key="3">
    <source>
        <dbReference type="ARBA" id="ARBA00012438"/>
    </source>
</evidence>
<reference evidence="15 16" key="1">
    <citation type="submission" date="2014-07" db="EMBL/GenBank/DDBJ databases">
        <title>Draft genome of Clostridium celerecrescens 152B isolated from sediments associated with methane hydrate from Krishna Godavari basin.</title>
        <authorList>
            <person name="Honkalas V.S."/>
            <person name="Dabir A.P."/>
            <person name="Arora P."/>
            <person name="Dhakephalkar P.K."/>
        </authorList>
    </citation>
    <scope>NUCLEOTIDE SEQUENCE [LARGE SCALE GENOMIC DNA]</scope>
    <source>
        <strain evidence="15 16">152B</strain>
    </source>
</reference>
<dbReference type="InterPro" id="IPR003594">
    <property type="entry name" value="HATPase_dom"/>
</dbReference>
<evidence type="ECO:0000256" key="12">
    <source>
        <dbReference type="ARBA" id="ARBA00023136"/>
    </source>
</evidence>
<keyword evidence="10 13" id="KW-1133">Transmembrane helix</keyword>
<keyword evidence="6 13" id="KW-0812">Transmembrane</keyword>
<comment type="subcellular location">
    <subcellularLocation>
        <location evidence="2">Membrane</location>
        <topology evidence="2">Multi-pass membrane protein</topology>
    </subcellularLocation>
</comment>
<dbReference type="Proteomes" id="UP000028525">
    <property type="component" value="Unassembled WGS sequence"/>
</dbReference>
<dbReference type="EMBL" id="JPME01000010">
    <property type="protein sequence ID" value="KEZ90772.1"/>
    <property type="molecule type" value="Genomic_DNA"/>
</dbReference>
<comment type="caution">
    <text evidence="15">The sequence shown here is derived from an EMBL/GenBank/DDBJ whole genome shotgun (WGS) entry which is preliminary data.</text>
</comment>
<keyword evidence="12 13" id="KW-0472">Membrane</keyword>
<evidence type="ECO:0000256" key="11">
    <source>
        <dbReference type="ARBA" id="ARBA00023012"/>
    </source>
</evidence>
<evidence type="ECO:0000256" key="5">
    <source>
        <dbReference type="ARBA" id="ARBA00022679"/>
    </source>
</evidence>
<evidence type="ECO:0000256" key="8">
    <source>
        <dbReference type="ARBA" id="ARBA00022777"/>
    </source>
</evidence>
<protein>
    <recommendedName>
        <fullName evidence="3">histidine kinase</fullName>
        <ecNumber evidence="3">2.7.13.3</ecNumber>
    </recommendedName>
</protein>
<proteinExistence type="predicted"/>
<keyword evidence="4" id="KW-0597">Phosphoprotein</keyword>
<dbReference type="Pfam" id="PF13493">
    <property type="entry name" value="DUF4118"/>
    <property type="match status" value="1"/>
</dbReference>
<dbReference type="InterPro" id="IPR036890">
    <property type="entry name" value="HATPase_C_sf"/>
</dbReference>
<dbReference type="Gene3D" id="3.30.450.40">
    <property type="match status" value="1"/>
</dbReference>
<keyword evidence="7" id="KW-0547">Nucleotide-binding</keyword>